<organism evidence="1 2">
    <name type="scientific">Ostreobium quekettii</name>
    <dbReference type="NCBI Taxonomy" id="121088"/>
    <lineage>
        <taxon>Eukaryota</taxon>
        <taxon>Viridiplantae</taxon>
        <taxon>Chlorophyta</taxon>
        <taxon>core chlorophytes</taxon>
        <taxon>Ulvophyceae</taxon>
        <taxon>TCBD clade</taxon>
        <taxon>Bryopsidales</taxon>
        <taxon>Ostreobineae</taxon>
        <taxon>Ostreobiaceae</taxon>
        <taxon>Ostreobium</taxon>
    </lineage>
</organism>
<accession>A0A8S1IY08</accession>
<proteinExistence type="predicted"/>
<reference evidence="1" key="1">
    <citation type="submission" date="2020-12" db="EMBL/GenBank/DDBJ databases">
        <authorList>
            <person name="Iha C."/>
        </authorList>
    </citation>
    <scope>NUCLEOTIDE SEQUENCE</scope>
</reference>
<name>A0A8S1IY08_9CHLO</name>
<dbReference type="Proteomes" id="UP000708148">
    <property type="component" value="Unassembled WGS sequence"/>
</dbReference>
<evidence type="ECO:0000313" key="1">
    <source>
        <dbReference type="EMBL" id="CAD7700107.1"/>
    </source>
</evidence>
<protein>
    <submittedName>
        <fullName evidence="1">Uncharacterized protein</fullName>
    </submittedName>
</protein>
<evidence type="ECO:0000313" key="2">
    <source>
        <dbReference type="Proteomes" id="UP000708148"/>
    </source>
</evidence>
<keyword evidence="2" id="KW-1185">Reference proteome</keyword>
<sequence length="106" mass="11419">MAPASRVRRDADARGLKGARARCAQWRAAQPQAKLDLRIECEESLWQDWVSVCSGSMQSLGGCSEPHSISVTSFSAQSSGRVLDAMANNADRKGAAVAGWERQLAQ</sequence>
<comment type="caution">
    <text evidence="1">The sequence shown here is derived from an EMBL/GenBank/DDBJ whole genome shotgun (WGS) entry which is preliminary data.</text>
</comment>
<dbReference type="AlphaFoldDB" id="A0A8S1IY08"/>
<dbReference type="EMBL" id="CAJHUC010001177">
    <property type="protein sequence ID" value="CAD7700107.1"/>
    <property type="molecule type" value="Genomic_DNA"/>
</dbReference>
<gene>
    <name evidence="1" type="ORF">OSTQU699_LOCUS5466</name>
</gene>